<feature type="transmembrane region" description="Helical" evidence="1">
    <location>
        <begin position="77"/>
        <end position="95"/>
    </location>
</feature>
<dbReference type="Proteomes" id="UP000632535">
    <property type="component" value="Unassembled WGS sequence"/>
</dbReference>
<gene>
    <name evidence="2" type="ORF">GCM10007368_06080</name>
</gene>
<keyword evidence="1" id="KW-1133">Transmembrane helix</keyword>
<evidence type="ECO:0000256" key="1">
    <source>
        <dbReference type="SAM" id="Phobius"/>
    </source>
</evidence>
<evidence type="ECO:0000313" key="3">
    <source>
        <dbReference type="Proteomes" id="UP000632535"/>
    </source>
</evidence>
<organism evidence="2 3">
    <name type="scientific">Isoptericola cucumis</name>
    <dbReference type="NCBI Taxonomy" id="1776856"/>
    <lineage>
        <taxon>Bacteria</taxon>
        <taxon>Bacillati</taxon>
        <taxon>Actinomycetota</taxon>
        <taxon>Actinomycetes</taxon>
        <taxon>Micrococcales</taxon>
        <taxon>Promicromonosporaceae</taxon>
        <taxon>Isoptericola</taxon>
    </lineage>
</organism>
<keyword evidence="1" id="KW-0472">Membrane</keyword>
<comment type="caution">
    <text evidence="2">The sequence shown here is derived from an EMBL/GenBank/DDBJ whole genome shotgun (WGS) entry which is preliminary data.</text>
</comment>
<sequence length="231" mass="23417">MRRRALVGVACTVLVATAFVAGDLLYRLGDGVAADPASPWKIDEDRSFAELAACAAMLAAAALLAHRTRSVPRSSVLGAWAGVLLLVVADDLLQIHETAGGALASALDLGPAGGLDPQGWGELAVWGALGVVSLAALVVTYLRSGVPARKVSWWLLGCVGVLGVGAVGVDMAAIVVEPHVAGNVSWVVAMLESSGELVAAGLFLTVAWCFHRATAPEPDATPAPQVVAAAG</sequence>
<feature type="transmembrane region" description="Helical" evidence="1">
    <location>
        <begin position="186"/>
        <end position="210"/>
    </location>
</feature>
<feature type="transmembrane region" description="Helical" evidence="1">
    <location>
        <begin position="154"/>
        <end position="174"/>
    </location>
</feature>
<reference evidence="3" key="1">
    <citation type="journal article" date="2019" name="Int. J. Syst. Evol. Microbiol.">
        <title>The Global Catalogue of Microorganisms (GCM) 10K type strain sequencing project: providing services to taxonomists for standard genome sequencing and annotation.</title>
        <authorList>
            <consortium name="The Broad Institute Genomics Platform"/>
            <consortium name="The Broad Institute Genome Sequencing Center for Infectious Disease"/>
            <person name="Wu L."/>
            <person name="Ma J."/>
        </authorList>
    </citation>
    <scope>NUCLEOTIDE SEQUENCE [LARGE SCALE GENOMIC DNA]</scope>
    <source>
        <strain evidence="3">CCM 8653</strain>
    </source>
</reference>
<keyword evidence="3" id="KW-1185">Reference proteome</keyword>
<dbReference type="EMBL" id="BMDG01000002">
    <property type="protein sequence ID" value="GGI05423.1"/>
    <property type="molecule type" value="Genomic_DNA"/>
</dbReference>
<keyword evidence="1" id="KW-0812">Transmembrane</keyword>
<protein>
    <recommendedName>
        <fullName evidence="4">DUF998 domain-containing protein</fullName>
    </recommendedName>
</protein>
<feature type="transmembrane region" description="Helical" evidence="1">
    <location>
        <begin position="46"/>
        <end position="65"/>
    </location>
</feature>
<evidence type="ECO:0000313" key="2">
    <source>
        <dbReference type="EMBL" id="GGI05423.1"/>
    </source>
</evidence>
<accession>A0ABQ2B3M8</accession>
<name>A0ABQ2B3M8_9MICO</name>
<feature type="transmembrane region" description="Helical" evidence="1">
    <location>
        <begin position="123"/>
        <end position="142"/>
    </location>
</feature>
<proteinExistence type="predicted"/>
<evidence type="ECO:0008006" key="4">
    <source>
        <dbReference type="Google" id="ProtNLM"/>
    </source>
</evidence>